<keyword evidence="2" id="KW-0812">Transmembrane</keyword>
<dbReference type="EMBL" id="HG793313">
    <property type="protein sequence ID" value="CRL31501.1"/>
    <property type="molecule type" value="Genomic_DNA"/>
</dbReference>
<dbReference type="Proteomes" id="UP000053732">
    <property type="component" value="Unassembled WGS sequence"/>
</dbReference>
<evidence type="ECO:0000256" key="2">
    <source>
        <dbReference type="SAM" id="Phobius"/>
    </source>
</evidence>
<feature type="chain" id="PRO_5005195718" evidence="3">
    <location>
        <begin position="21"/>
        <end position="261"/>
    </location>
</feature>
<accession>A0A0G4PYN9</accession>
<feature type="region of interest" description="Disordered" evidence="1">
    <location>
        <begin position="216"/>
        <end position="261"/>
    </location>
</feature>
<feature type="region of interest" description="Disordered" evidence="1">
    <location>
        <begin position="150"/>
        <end position="181"/>
    </location>
</feature>
<gene>
    <name evidence="4" type="ORF">PCAMFM013_S4Jg000023</name>
</gene>
<name>A0A0G4PYN9_PENC3</name>
<keyword evidence="2" id="KW-0472">Membrane</keyword>
<dbReference type="AlphaFoldDB" id="A0A0G4PYN9"/>
<feature type="transmembrane region" description="Helical" evidence="2">
    <location>
        <begin position="187"/>
        <end position="209"/>
    </location>
</feature>
<dbReference type="STRING" id="1429867.A0A0G4PYN9"/>
<evidence type="ECO:0000256" key="1">
    <source>
        <dbReference type="SAM" id="MobiDB-lite"/>
    </source>
</evidence>
<feature type="signal peptide" evidence="3">
    <location>
        <begin position="1"/>
        <end position="20"/>
    </location>
</feature>
<keyword evidence="2" id="KW-1133">Transmembrane helix</keyword>
<keyword evidence="5" id="KW-1185">Reference proteome</keyword>
<protein>
    <submittedName>
        <fullName evidence="4">Str. FM013</fullName>
    </submittedName>
</protein>
<evidence type="ECO:0000256" key="3">
    <source>
        <dbReference type="SAM" id="SignalP"/>
    </source>
</evidence>
<keyword evidence="3" id="KW-0732">Signal</keyword>
<evidence type="ECO:0000313" key="5">
    <source>
        <dbReference type="Proteomes" id="UP000053732"/>
    </source>
</evidence>
<proteinExistence type="predicted"/>
<organism evidence="4 5">
    <name type="scientific">Penicillium camemberti (strain FM 013)</name>
    <dbReference type="NCBI Taxonomy" id="1429867"/>
    <lineage>
        <taxon>Eukaryota</taxon>
        <taxon>Fungi</taxon>
        <taxon>Dikarya</taxon>
        <taxon>Ascomycota</taxon>
        <taxon>Pezizomycotina</taxon>
        <taxon>Eurotiomycetes</taxon>
        <taxon>Eurotiomycetidae</taxon>
        <taxon>Eurotiales</taxon>
        <taxon>Aspergillaceae</taxon>
        <taxon>Penicillium</taxon>
    </lineage>
</organism>
<sequence length="261" mass="28273">MANLAWVWLLMISVSQMAQSAPTRTVWRTPSGNNEDFVTTYYIGSTLTIDWSGWDSSILNRDMNGTSKADLWVNAWNTDFSTWSKKISTSTIDVSYSGTFVWKVAIDEEALSDTNEYGLTFKPTGESFAPSNPRLYSPGFYVKSNETTSTSTSATSFIPMSSTTPTSTPTSETASSDTGALSTGAKVGTGVGVSVAGLAVLSVLAFVLFQRRLRSSPQEMAGSRDQAPDGSSYMKPQPAPQELFAPPPEIESTTNTRREIM</sequence>
<reference evidence="4 5" key="1">
    <citation type="journal article" date="2014" name="Nat. Commun.">
        <title>Multiple recent horizontal transfers of a large genomic region in cheese making fungi.</title>
        <authorList>
            <person name="Cheeseman K."/>
            <person name="Ropars J."/>
            <person name="Renault P."/>
            <person name="Dupont J."/>
            <person name="Gouzy J."/>
            <person name="Branca A."/>
            <person name="Abraham A.L."/>
            <person name="Ceppi M."/>
            <person name="Conseiller E."/>
            <person name="Debuchy R."/>
            <person name="Malagnac F."/>
            <person name="Goarin A."/>
            <person name="Silar P."/>
            <person name="Lacoste S."/>
            <person name="Sallet E."/>
            <person name="Bensimon A."/>
            <person name="Giraud T."/>
            <person name="Brygoo Y."/>
        </authorList>
    </citation>
    <scope>NUCLEOTIDE SEQUENCE [LARGE SCALE GENOMIC DNA]</scope>
    <source>
        <strain evidence="5">FM 013</strain>
    </source>
</reference>
<evidence type="ECO:0000313" key="4">
    <source>
        <dbReference type="EMBL" id="CRL31501.1"/>
    </source>
</evidence>